<gene>
    <name evidence="2" type="ORF">AVEN_204065_1</name>
</gene>
<dbReference type="EMBL" id="BGPR01010811">
    <property type="protein sequence ID" value="GBN48107.1"/>
    <property type="molecule type" value="Genomic_DNA"/>
</dbReference>
<evidence type="ECO:0008006" key="4">
    <source>
        <dbReference type="Google" id="ProtNLM"/>
    </source>
</evidence>
<protein>
    <recommendedName>
        <fullName evidence="4">CCHC-type domain-containing protein</fullName>
    </recommendedName>
</protein>
<evidence type="ECO:0000313" key="2">
    <source>
        <dbReference type="EMBL" id="GBN48107.1"/>
    </source>
</evidence>
<proteinExistence type="predicted"/>
<dbReference type="PANTHER" id="PTHR47481:SF7">
    <property type="entry name" value="CCHC-TYPE DOMAIN-CONTAINING PROTEIN"/>
    <property type="match status" value="1"/>
</dbReference>
<accession>A0A4Y2PCW5</accession>
<name>A0A4Y2PCW5_ARAVE</name>
<dbReference type="PANTHER" id="PTHR47481">
    <property type="match status" value="1"/>
</dbReference>
<feature type="compositionally biased region" description="Basic and acidic residues" evidence="1">
    <location>
        <begin position="84"/>
        <end position="104"/>
    </location>
</feature>
<dbReference type="AlphaFoldDB" id="A0A4Y2PCW5"/>
<evidence type="ECO:0000313" key="3">
    <source>
        <dbReference type="Proteomes" id="UP000499080"/>
    </source>
</evidence>
<dbReference type="Proteomes" id="UP000499080">
    <property type="component" value="Unassembled WGS sequence"/>
</dbReference>
<keyword evidence="3" id="KW-1185">Reference proteome</keyword>
<dbReference type="OrthoDB" id="97058at2759"/>
<sequence>MHIYSQQNIYKCLCCQGTLPIPLKYSENASLSAFAWSLALRGTFCRDSKEPFPCFLHKPGTYSPLTSSSNVPGGQYELFDDSETQSKTEQAETSTKDSKTKVPETSETSEVASGKQILSWREEYDLKLRKDRSLVYQSLSPEFKPLISQTTDDAEAWRILKNHFEPTTRARVIPLLDEFINTRFETGEALGLFLCRVKQGSERLREVGHQLQPLYQGYQMIRSLPAEYQSIVQTIYRWTDAEFQPDKIKGELLLEENRLRLTRKELYTVSSIAFSNEMYRKETGNCYKQDDKLKTRSSKVKRFKNKTSNVKNKQIGPCYFCKSYGHLIANCKHKTAFSNPKTNESSNTEFKVKSAFSELESNLIETSPDSHEANSSDFGQNTSWVFDTAATAHFCSNKSLYYSFETVSNIVR</sequence>
<feature type="region of interest" description="Disordered" evidence="1">
    <location>
        <begin position="66"/>
        <end position="110"/>
    </location>
</feature>
<comment type="caution">
    <text evidence="2">The sequence shown here is derived from an EMBL/GenBank/DDBJ whole genome shotgun (WGS) entry which is preliminary data.</text>
</comment>
<reference evidence="2 3" key="1">
    <citation type="journal article" date="2019" name="Sci. Rep.">
        <title>Orb-weaving spider Araneus ventricosus genome elucidates the spidroin gene catalogue.</title>
        <authorList>
            <person name="Kono N."/>
            <person name="Nakamura H."/>
            <person name="Ohtoshi R."/>
            <person name="Moran D.A.P."/>
            <person name="Shinohara A."/>
            <person name="Yoshida Y."/>
            <person name="Fujiwara M."/>
            <person name="Mori M."/>
            <person name="Tomita M."/>
            <person name="Arakawa K."/>
        </authorList>
    </citation>
    <scope>NUCLEOTIDE SEQUENCE [LARGE SCALE GENOMIC DNA]</scope>
</reference>
<organism evidence="2 3">
    <name type="scientific">Araneus ventricosus</name>
    <name type="common">Orbweaver spider</name>
    <name type="synonym">Epeira ventricosa</name>
    <dbReference type="NCBI Taxonomy" id="182803"/>
    <lineage>
        <taxon>Eukaryota</taxon>
        <taxon>Metazoa</taxon>
        <taxon>Ecdysozoa</taxon>
        <taxon>Arthropoda</taxon>
        <taxon>Chelicerata</taxon>
        <taxon>Arachnida</taxon>
        <taxon>Araneae</taxon>
        <taxon>Araneomorphae</taxon>
        <taxon>Entelegynae</taxon>
        <taxon>Araneoidea</taxon>
        <taxon>Araneidae</taxon>
        <taxon>Araneus</taxon>
    </lineage>
</organism>
<evidence type="ECO:0000256" key="1">
    <source>
        <dbReference type="SAM" id="MobiDB-lite"/>
    </source>
</evidence>
<dbReference type="Pfam" id="PF14223">
    <property type="entry name" value="Retrotran_gag_2"/>
    <property type="match status" value="1"/>
</dbReference>